<comment type="caution">
    <text evidence="2">The sequence shown here is derived from an EMBL/GenBank/DDBJ whole genome shotgun (WGS) entry which is preliminary data.</text>
</comment>
<reference evidence="2 3" key="1">
    <citation type="submission" date="2016-07" db="EMBL/GenBank/DDBJ databases">
        <title>Draft genome sequence of Methyloligella halotolerans C2T (VKM B-2706T=CCUG 61687T=DSM 25045T), a halotolerant polyhydroxybutyrate accumulating methylotroph.</title>
        <authorList>
            <person name="Vasilenko O.V."/>
            <person name="Doronina N.V."/>
            <person name="Poroshina M.N."/>
            <person name="Tarlachkov S.V."/>
            <person name="Trotsenko Y.A."/>
        </authorList>
    </citation>
    <scope>NUCLEOTIDE SEQUENCE [LARGE SCALE GENOMIC DNA]</scope>
    <source>
        <strain evidence="2 3">VKM B-2706</strain>
    </source>
</reference>
<evidence type="ECO:0000313" key="2">
    <source>
        <dbReference type="EMBL" id="ODA66790.1"/>
    </source>
</evidence>
<dbReference type="Proteomes" id="UP000095087">
    <property type="component" value="Unassembled WGS sequence"/>
</dbReference>
<gene>
    <name evidence="2" type="ORF">A7A08_02087</name>
</gene>
<dbReference type="EMBL" id="MASI01000005">
    <property type="protein sequence ID" value="ODA66790.1"/>
    <property type="molecule type" value="Genomic_DNA"/>
</dbReference>
<accession>A0A1E2RXD0</accession>
<protein>
    <submittedName>
        <fullName evidence="2">Uncharacterized protein</fullName>
    </submittedName>
</protein>
<dbReference type="AlphaFoldDB" id="A0A1E2RXD0"/>
<name>A0A1E2RXD0_9HYPH</name>
<dbReference type="RefSeq" id="WP_069095346.1">
    <property type="nucleotide sequence ID" value="NZ_MASI01000005.1"/>
</dbReference>
<proteinExistence type="predicted"/>
<keyword evidence="3" id="KW-1185">Reference proteome</keyword>
<sequence length="80" mass="8746">MPDYGEILAFLAANPPCLEAERELHASLLELLAQCLRSEQAVSDEPPESFGMADTDADEDAPSEIFEAFASRHSRTGKVH</sequence>
<evidence type="ECO:0000256" key="1">
    <source>
        <dbReference type="SAM" id="MobiDB-lite"/>
    </source>
</evidence>
<evidence type="ECO:0000313" key="3">
    <source>
        <dbReference type="Proteomes" id="UP000095087"/>
    </source>
</evidence>
<organism evidence="2 3">
    <name type="scientific">Methyloligella halotolerans</name>
    <dbReference type="NCBI Taxonomy" id="1177755"/>
    <lineage>
        <taxon>Bacteria</taxon>
        <taxon>Pseudomonadati</taxon>
        <taxon>Pseudomonadota</taxon>
        <taxon>Alphaproteobacteria</taxon>
        <taxon>Hyphomicrobiales</taxon>
        <taxon>Hyphomicrobiaceae</taxon>
        <taxon>Methyloligella</taxon>
    </lineage>
</organism>
<feature type="region of interest" description="Disordered" evidence="1">
    <location>
        <begin position="40"/>
        <end position="80"/>
    </location>
</feature>